<evidence type="ECO:0000256" key="1">
    <source>
        <dbReference type="SAM" id="Phobius"/>
    </source>
</evidence>
<feature type="transmembrane region" description="Helical" evidence="1">
    <location>
        <begin position="6"/>
        <end position="25"/>
    </location>
</feature>
<dbReference type="AlphaFoldDB" id="S3JXH9"/>
<reference evidence="2 3" key="1">
    <citation type="submission" date="2013-04" db="EMBL/GenBank/DDBJ databases">
        <authorList>
            <person name="Weinstock G."/>
            <person name="Sodergren E."/>
            <person name="Lobos E.A."/>
            <person name="Fulton L."/>
            <person name="Fulton R."/>
            <person name="Courtney L."/>
            <person name="Fronick C."/>
            <person name="O'Laughlin M."/>
            <person name="Godfrey J."/>
            <person name="Wilson R.M."/>
            <person name="Miner T."/>
            <person name="Farmer C."/>
            <person name="Delehaunty K."/>
            <person name="Cordes M."/>
            <person name="Minx P."/>
            <person name="Tomlinson C."/>
            <person name="Chen J."/>
            <person name="Wollam A."/>
            <person name="Pepin K.H."/>
            <person name="Palsikar V.B."/>
            <person name="Zhang X."/>
            <person name="Suruliraj S."/>
            <person name="Perna N.T."/>
            <person name="Plunkett G."/>
            <person name="Warren W."/>
            <person name="Mitreva M."/>
            <person name="Mardis E.R."/>
            <person name="Wilson R.K."/>
        </authorList>
    </citation>
    <scope>NUCLEOTIDE SEQUENCE [LARGE SCALE GENOMIC DNA]</scope>
    <source>
        <strain evidence="2 3">DSM 4568</strain>
    </source>
</reference>
<keyword evidence="1" id="KW-0812">Transmembrane</keyword>
<gene>
    <name evidence="2" type="ORF">HMPREF0201_01699</name>
</gene>
<keyword evidence="1" id="KW-1133">Transmembrane helix</keyword>
<dbReference type="Proteomes" id="UP000014585">
    <property type="component" value="Unassembled WGS sequence"/>
</dbReference>
<organism evidence="2 3">
    <name type="scientific">Cedecea davisae DSM 4568</name>
    <dbReference type="NCBI Taxonomy" id="566551"/>
    <lineage>
        <taxon>Bacteria</taxon>
        <taxon>Pseudomonadati</taxon>
        <taxon>Pseudomonadota</taxon>
        <taxon>Gammaproteobacteria</taxon>
        <taxon>Enterobacterales</taxon>
        <taxon>Enterobacteriaceae</taxon>
        <taxon>Cedecea</taxon>
    </lineage>
</organism>
<evidence type="ECO:0000313" key="2">
    <source>
        <dbReference type="EMBL" id="EPF17719.1"/>
    </source>
</evidence>
<accession>S3JXH9</accession>
<comment type="caution">
    <text evidence="2">The sequence shown here is derived from an EMBL/GenBank/DDBJ whole genome shotgun (WGS) entry which is preliminary data.</text>
</comment>
<evidence type="ECO:0000313" key="3">
    <source>
        <dbReference type="Proteomes" id="UP000014585"/>
    </source>
</evidence>
<keyword evidence="1" id="KW-0472">Membrane</keyword>
<sequence>MSSLLVTNFGLFLYFSFICFFMSVLKCYKPDIDVGYGLLVMDITVA</sequence>
<dbReference type="HOGENOM" id="CLU_3181636_0_0_6"/>
<dbReference type="EMBL" id="ATDT01000010">
    <property type="protein sequence ID" value="EPF17719.1"/>
    <property type="molecule type" value="Genomic_DNA"/>
</dbReference>
<name>S3JXH9_9ENTR</name>
<proteinExistence type="predicted"/>
<protein>
    <submittedName>
        <fullName evidence="2">Uncharacterized protein</fullName>
    </submittedName>
</protein>